<gene>
    <name evidence="3" type="ORF">UCRPC4_g05287</name>
</gene>
<keyword evidence="4" id="KW-1185">Reference proteome</keyword>
<dbReference type="Gene3D" id="3.30.465.10">
    <property type="match status" value="1"/>
</dbReference>
<evidence type="ECO:0000313" key="4">
    <source>
        <dbReference type="Proteomes" id="UP000053317"/>
    </source>
</evidence>
<dbReference type="Gene3D" id="3.40.605.10">
    <property type="entry name" value="Aldehyde Dehydrogenase, Chain A, domain 1"/>
    <property type="match status" value="1"/>
</dbReference>
<dbReference type="InterPro" id="IPR016162">
    <property type="entry name" value="Ald_DH_N"/>
</dbReference>
<dbReference type="InterPro" id="IPR050740">
    <property type="entry name" value="Aldehyde_DH_Superfamily"/>
</dbReference>
<proteinExistence type="predicted"/>
<dbReference type="AlphaFoldDB" id="A0A0G2E4Y7"/>
<reference evidence="3 4" key="2">
    <citation type="submission" date="2015-05" db="EMBL/GenBank/DDBJ databases">
        <authorList>
            <person name="Morales-Cruz A."/>
            <person name="Amrine K.C."/>
            <person name="Cantu D."/>
        </authorList>
    </citation>
    <scope>NUCLEOTIDE SEQUENCE [LARGE SCALE GENOMIC DNA]</scope>
    <source>
        <strain evidence="3">UCRPC4</strain>
    </source>
</reference>
<protein>
    <submittedName>
        <fullName evidence="3">Putative aldehyde dehydrogenase</fullName>
    </submittedName>
</protein>
<dbReference type="SUPFAM" id="SSF53720">
    <property type="entry name" value="ALDH-like"/>
    <property type="match status" value="1"/>
</dbReference>
<accession>A0A0G2E4Y7</accession>
<dbReference type="PANTHER" id="PTHR43353">
    <property type="entry name" value="SUCCINATE-SEMIALDEHYDE DEHYDROGENASE, MITOCHONDRIAL"/>
    <property type="match status" value="1"/>
</dbReference>
<dbReference type="OrthoDB" id="310895at2759"/>
<dbReference type="GO" id="GO:0009450">
    <property type="term" value="P:gamma-aminobutyric acid catabolic process"/>
    <property type="evidence" value="ECO:0007669"/>
    <property type="project" value="TreeGrafter"/>
</dbReference>
<dbReference type="InterPro" id="IPR016161">
    <property type="entry name" value="Ald_DH/histidinol_DH"/>
</dbReference>
<dbReference type="InterPro" id="IPR015590">
    <property type="entry name" value="Aldehyde_DH_dom"/>
</dbReference>
<dbReference type="InterPro" id="IPR016169">
    <property type="entry name" value="FAD-bd_PCMH_sub2"/>
</dbReference>
<evidence type="ECO:0000256" key="1">
    <source>
        <dbReference type="ARBA" id="ARBA00023002"/>
    </source>
</evidence>
<evidence type="ECO:0000259" key="2">
    <source>
        <dbReference type="Pfam" id="PF00171"/>
    </source>
</evidence>
<dbReference type="GO" id="GO:0004777">
    <property type="term" value="F:succinate-semialdehyde dehydrogenase (NAD+) activity"/>
    <property type="evidence" value="ECO:0007669"/>
    <property type="project" value="TreeGrafter"/>
</dbReference>
<dbReference type="InterPro" id="IPR016163">
    <property type="entry name" value="Ald_DH_C"/>
</dbReference>
<keyword evidence="1" id="KW-0560">Oxidoreductase</keyword>
<comment type="caution">
    <text evidence="3">The sequence shown here is derived from an EMBL/GenBank/DDBJ whole genome shotgun (WGS) entry which is preliminary data.</text>
</comment>
<dbReference type="Proteomes" id="UP000053317">
    <property type="component" value="Unassembled WGS sequence"/>
</dbReference>
<reference evidence="3 4" key="1">
    <citation type="submission" date="2015-05" db="EMBL/GenBank/DDBJ databases">
        <title>Distinctive expansion of gene families associated with plant cell wall degradation and secondary metabolism in the genomes of grapevine trunk pathogens.</title>
        <authorList>
            <person name="Lawrence D.P."/>
            <person name="Travadon R."/>
            <person name="Rolshausen P.E."/>
            <person name="Baumgartner K."/>
        </authorList>
    </citation>
    <scope>NUCLEOTIDE SEQUENCE [LARGE SCALE GENOMIC DNA]</scope>
    <source>
        <strain evidence="3">UCRPC4</strain>
    </source>
</reference>
<dbReference type="EMBL" id="LCWF01000133">
    <property type="protein sequence ID" value="KKY18082.1"/>
    <property type="molecule type" value="Genomic_DNA"/>
</dbReference>
<organism evidence="3 4">
    <name type="scientific">Phaeomoniella chlamydospora</name>
    <name type="common">Phaeoacremonium chlamydosporum</name>
    <dbReference type="NCBI Taxonomy" id="158046"/>
    <lineage>
        <taxon>Eukaryota</taxon>
        <taxon>Fungi</taxon>
        <taxon>Dikarya</taxon>
        <taxon>Ascomycota</taxon>
        <taxon>Pezizomycotina</taxon>
        <taxon>Eurotiomycetes</taxon>
        <taxon>Chaetothyriomycetidae</taxon>
        <taxon>Phaeomoniellales</taxon>
        <taxon>Phaeomoniellaceae</taxon>
        <taxon>Phaeomoniella</taxon>
    </lineage>
</organism>
<dbReference type="PANTHER" id="PTHR43353:SF6">
    <property type="entry name" value="CYTOPLASMIC ALDEHYDE DEHYDROGENASE (EUROFUNG)"/>
    <property type="match status" value="1"/>
</dbReference>
<sequence length="691" mass="74516">MALEATTAQGVAVVSSEYATIGVAGGYTQGGGPRYCQLASGWVLIRYSKSSDLYWALSGGGPGTYRVITSVTVRAHQNATIGGGYIALAKASTTEDNFWEAISKFHAMLPNFTDAGAMVAYELTSNIFAISPVTLYNSSTTYVDEMLALIITVLTYLFIPYEVDLPFKNELRLSKIKLSIITSVKAKGFGIEIMAHVNGTGHASSIYIPPKDAFVPLIIDGQDVVLESDERHFRLPLEHNPTAPSETSFQGADAKLTLEAIESAERAFGVWSQTPLPHRRLLFFKMAQIIRENEAAIRKMVKEEIHCGDDWTDIQVHGAIGVIEETAAAMSSETMNGQIPPSIVTGAYPMVFNEPYGVILGMAPWNAPLILGFRSICAPLATGNTVIFKGSEFSPRTHLFIANLIRTVGFPPGACNFILGRPQDAVEIFNTCISHPAIGKVNFTGSTAVGRSIATTAAKHLKGVLLELGGKNISIVLEDADLEKAARKSIEAATINNGQVCMATDTILVHESVAKSFTSVVHQVFASMKTQQGHVISSKSRSNISQVLEDAVKTGAKVTQPPSTSSHGNLVPFTLIENLPHDSSYHAIETFGPVFAIHPIDTDDDIVKFVKATGYGLSSSIFSRNHNRAMKLARRLNVGAVHINGGSVHDESNLPHGGVANSGYGRFGGVWALREFTRTKTIMVYPDEVEE</sequence>
<feature type="domain" description="Aldehyde dehydrogenase" evidence="2">
    <location>
        <begin position="248"/>
        <end position="682"/>
    </location>
</feature>
<dbReference type="Gene3D" id="3.40.309.10">
    <property type="entry name" value="Aldehyde Dehydrogenase, Chain A, domain 2"/>
    <property type="match status" value="1"/>
</dbReference>
<name>A0A0G2E4Y7_PHACM</name>
<dbReference type="Pfam" id="PF00171">
    <property type="entry name" value="Aldedh"/>
    <property type="match status" value="1"/>
</dbReference>
<evidence type="ECO:0000313" key="3">
    <source>
        <dbReference type="EMBL" id="KKY18082.1"/>
    </source>
</evidence>